<protein>
    <recommendedName>
        <fullName evidence="1">J domain-containing protein</fullName>
    </recommendedName>
</protein>
<proteinExistence type="predicted"/>
<dbReference type="CDD" id="cd06257">
    <property type="entry name" value="DnaJ"/>
    <property type="match status" value="1"/>
</dbReference>
<dbReference type="Pfam" id="PF00226">
    <property type="entry name" value="DnaJ"/>
    <property type="match status" value="1"/>
</dbReference>
<dbReference type="PRINTS" id="PR00625">
    <property type="entry name" value="JDOMAIN"/>
</dbReference>
<reference evidence="2" key="1">
    <citation type="journal article" date="2020" name="Nature">
        <title>Giant virus diversity and host interactions through global metagenomics.</title>
        <authorList>
            <person name="Schulz F."/>
            <person name="Roux S."/>
            <person name="Paez-Espino D."/>
            <person name="Jungbluth S."/>
            <person name="Walsh D.A."/>
            <person name="Denef V.J."/>
            <person name="McMahon K.D."/>
            <person name="Konstantinidis K.T."/>
            <person name="Eloe-Fadrosh E.A."/>
            <person name="Kyrpides N.C."/>
            <person name="Woyke T."/>
        </authorList>
    </citation>
    <scope>NUCLEOTIDE SEQUENCE</scope>
    <source>
        <strain evidence="2">GVMAG-M-3300021185-45</strain>
    </source>
</reference>
<dbReference type="SMART" id="SM00271">
    <property type="entry name" value="DnaJ"/>
    <property type="match status" value="1"/>
</dbReference>
<dbReference type="PANTHER" id="PTHR43948">
    <property type="entry name" value="DNAJ HOMOLOG SUBFAMILY B"/>
    <property type="match status" value="1"/>
</dbReference>
<dbReference type="GO" id="GO:0051082">
    <property type="term" value="F:unfolded protein binding"/>
    <property type="evidence" value="ECO:0007669"/>
    <property type="project" value="TreeGrafter"/>
</dbReference>
<name>A0A6C0CK82_9ZZZZ</name>
<dbReference type="InterPro" id="IPR036869">
    <property type="entry name" value="J_dom_sf"/>
</dbReference>
<dbReference type="EMBL" id="MN739423">
    <property type="protein sequence ID" value="QHT04084.1"/>
    <property type="molecule type" value="Genomic_DNA"/>
</dbReference>
<dbReference type="SUPFAM" id="SSF46565">
    <property type="entry name" value="Chaperone J-domain"/>
    <property type="match status" value="1"/>
</dbReference>
<dbReference type="GO" id="GO:0005737">
    <property type="term" value="C:cytoplasm"/>
    <property type="evidence" value="ECO:0007669"/>
    <property type="project" value="TreeGrafter"/>
</dbReference>
<sequence>MNFNKACSILQINSTFSELDLKKAYRILALKHHPDKNPNNQKESEEKFREIQESYEYLNNYLQYNKDNKNINLDYNSIFSDFLSSFFTNGSPEVNNIVNSILRDGENASIKLFEKLDKYTAIKIFEFINTYQHILHVSKETVDKLKEIINKKIGNDNMIILNPSLEDLLNDNIYVLTFEEEKYFIPLWHDEIYYKNKKNNDDIVVKCIPELPDNISLDNNNNLIIHVTFSISEILNKEYVTYNIGTISYNINVTKLHVKSIQQYLIKGEGISIIQSNDIYDNTKKGNVIFQIHLN</sequence>
<dbReference type="AlphaFoldDB" id="A0A6C0CK82"/>
<dbReference type="Gene3D" id="1.10.287.110">
    <property type="entry name" value="DnaJ domain"/>
    <property type="match status" value="1"/>
</dbReference>
<evidence type="ECO:0000259" key="1">
    <source>
        <dbReference type="PROSITE" id="PS50076"/>
    </source>
</evidence>
<evidence type="ECO:0000313" key="2">
    <source>
        <dbReference type="EMBL" id="QHT04084.1"/>
    </source>
</evidence>
<dbReference type="PROSITE" id="PS50076">
    <property type="entry name" value="DNAJ_2"/>
    <property type="match status" value="1"/>
</dbReference>
<dbReference type="GO" id="GO:0051087">
    <property type="term" value="F:protein-folding chaperone binding"/>
    <property type="evidence" value="ECO:0007669"/>
    <property type="project" value="TreeGrafter"/>
</dbReference>
<dbReference type="InterPro" id="IPR001623">
    <property type="entry name" value="DnaJ_domain"/>
</dbReference>
<dbReference type="PANTHER" id="PTHR43948:SF10">
    <property type="entry name" value="MRJ, ISOFORM E"/>
    <property type="match status" value="1"/>
</dbReference>
<accession>A0A6C0CK82</accession>
<feature type="domain" description="J" evidence="1">
    <location>
        <begin position="5"/>
        <end position="79"/>
    </location>
</feature>
<organism evidence="2">
    <name type="scientific">viral metagenome</name>
    <dbReference type="NCBI Taxonomy" id="1070528"/>
    <lineage>
        <taxon>unclassified sequences</taxon>
        <taxon>metagenomes</taxon>
        <taxon>organismal metagenomes</taxon>
    </lineage>
</organism>
<dbReference type="GO" id="GO:0044183">
    <property type="term" value="F:protein folding chaperone"/>
    <property type="evidence" value="ECO:0007669"/>
    <property type="project" value="TreeGrafter"/>
</dbReference>